<protein>
    <recommendedName>
        <fullName evidence="3">F-box domain-containing protein</fullName>
    </recommendedName>
</protein>
<dbReference type="EMBL" id="JADGKB010000192">
    <property type="protein sequence ID" value="KAJ3251241.1"/>
    <property type="molecule type" value="Genomic_DNA"/>
</dbReference>
<dbReference type="AlphaFoldDB" id="A0AAD5U9E4"/>
<accession>A0AAD5U9E4</accession>
<evidence type="ECO:0000313" key="2">
    <source>
        <dbReference type="Proteomes" id="UP001210925"/>
    </source>
</evidence>
<dbReference type="Gene3D" id="3.80.10.10">
    <property type="entry name" value="Ribonuclease Inhibitor"/>
    <property type="match status" value="2"/>
</dbReference>
<organism evidence="1 2">
    <name type="scientific">Boothiomyces macroporosus</name>
    <dbReference type="NCBI Taxonomy" id="261099"/>
    <lineage>
        <taxon>Eukaryota</taxon>
        <taxon>Fungi</taxon>
        <taxon>Fungi incertae sedis</taxon>
        <taxon>Chytridiomycota</taxon>
        <taxon>Chytridiomycota incertae sedis</taxon>
        <taxon>Chytridiomycetes</taxon>
        <taxon>Rhizophydiales</taxon>
        <taxon>Terramycetaceae</taxon>
        <taxon>Boothiomyces</taxon>
    </lineage>
</organism>
<dbReference type="PANTHER" id="PTHR24113">
    <property type="entry name" value="RAN GTPASE-ACTIVATING PROTEIN 1"/>
    <property type="match status" value="1"/>
</dbReference>
<dbReference type="InterPro" id="IPR032675">
    <property type="entry name" value="LRR_dom_sf"/>
</dbReference>
<sequence length="508" mass="59046">MNFPIEQLPFELLENQIFLYLDGHSIYNLSRINREMMNRLFPCRLLLELGIPLCNHYPILIFPYYKLKNVLYELESDDPVLDSNEIIKYQKLKEIKWKFPMIHIPINLYTKIHPYLPSSAQLEVLVHQDVSMEFQNATKRTITGMSFSDDYPVIHVKNFDMLSCLEGCTLSTIEFNFQLSQKLIRNLPQYLINLSKLYLPDCMIQDDGLILMLDSILNLRILDLQNNGLTNQSIIKLAAKLPQSKLVDLDLSLNYIGKRGLHALANALPNTDIEELDVDENALEKDLVHFFVNIKKTKLKVFLYGDPINRGSQWKFIRSLPYTKLEKVYLQIDTQMIHPFMSAAMQSHLVDFSFSNPIRDEGISHLVNYINDVNFKVLDLDDCLITDDGLHLLFRNIGKSKLRELDISGNQITKRGLQYVIDYVPQTNIRKLYIGNTFKNKNVLDLDTCIWFVKRVSIPYLVICNLEREQDFSNPGMIIEFDDDSDNDAVTDDENEEWLDIDSDIVDD</sequence>
<dbReference type="GO" id="GO:0005829">
    <property type="term" value="C:cytosol"/>
    <property type="evidence" value="ECO:0007669"/>
    <property type="project" value="TreeGrafter"/>
</dbReference>
<proteinExistence type="predicted"/>
<dbReference type="SUPFAM" id="SSF52047">
    <property type="entry name" value="RNI-like"/>
    <property type="match status" value="1"/>
</dbReference>
<dbReference type="SMART" id="SM00368">
    <property type="entry name" value="LRR_RI"/>
    <property type="match status" value="4"/>
</dbReference>
<dbReference type="GO" id="GO:0048471">
    <property type="term" value="C:perinuclear region of cytoplasm"/>
    <property type="evidence" value="ECO:0007669"/>
    <property type="project" value="TreeGrafter"/>
</dbReference>
<dbReference type="GO" id="GO:0005096">
    <property type="term" value="F:GTPase activator activity"/>
    <property type="evidence" value="ECO:0007669"/>
    <property type="project" value="InterPro"/>
</dbReference>
<keyword evidence="2" id="KW-1185">Reference proteome</keyword>
<dbReference type="Proteomes" id="UP001210925">
    <property type="component" value="Unassembled WGS sequence"/>
</dbReference>
<gene>
    <name evidence="1" type="ORF">HK103_002570</name>
</gene>
<dbReference type="PANTHER" id="PTHR24113:SF15">
    <property type="entry name" value="NACHT DOMAIN-CONTAINING PROTEIN"/>
    <property type="match status" value="1"/>
</dbReference>
<evidence type="ECO:0000313" key="1">
    <source>
        <dbReference type="EMBL" id="KAJ3251241.1"/>
    </source>
</evidence>
<evidence type="ECO:0008006" key="3">
    <source>
        <dbReference type="Google" id="ProtNLM"/>
    </source>
</evidence>
<dbReference type="InterPro" id="IPR001611">
    <property type="entry name" value="Leu-rich_rpt"/>
</dbReference>
<dbReference type="GO" id="GO:0031267">
    <property type="term" value="F:small GTPase binding"/>
    <property type="evidence" value="ECO:0007669"/>
    <property type="project" value="TreeGrafter"/>
</dbReference>
<reference evidence="1" key="1">
    <citation type="submission" date="2020-05" db="EMBL/GenBank/DDBJ databases">
        <title>Phylogenomic resolution of chytrid fungi.</title>
        <authorList>
            <person name="Stajich J.E."/>
            <person name="Amses K."/>
            <person name="Simmons R."/>
            <person name="Seto K."/>
            <person name="Myers J."/>
            <person name="Bonds A."/>
            <person name="Quandt C.A."/>
            <person name="Barry K."/>
            <person name="Liu P."/>
            <person name="Grigoriev I."/>
            <person name="Longcore J.E."/>
            <person name="James T.Y."/>
        </authorList>
    </citation>
    <scope>NUCLEOTIDE SEQUENCE</scope>
    <source>
        <strain evidence="1">PLAUS21</strain>
    </source>
</reference>
<dbReference type="InterPro" id="IPR027038">
    <property type="entry name" value="RanGap"/>
</dbReference>
<comment type="caution">
    <text evidence="1">The sequence shown here is derived from an EMBL/GenBank/DDBJ whole genome shotgun (WGS) entry which is preliminary data.</text>
</comment>
<dbReference type="GO" id="GO:0005634">
    <property type="term" value="C:nucleus"/>
    <property type="evidence" value="ECO:0007669"/>
    <property type="project" value="TreeGrafter"/>
</dbReference>
<name>A0AAD5U9E4_9FUNG</name>
<dbReference type="Pfam" id="PF13516">
    <property type="entry name" value="LRR_6"/>
    <property type="match status" value="3"/>
</dbReference>
<dbReference type="GO" id="GO:0006913">
    <property type="term" value="P:nucleocytoplasmic transport"/>
    <property type="evidence" value="ECO:0007669"/>
    <property type="project" value="TreeGrafter"/>
</dbReference>